<dbReference type="Proteomes" id="UP001055811">
    <property type="component" value="Linkage Group LG08"/>
</dbReference>
<keyword evidence="2" id="KW-1185">Reference proteome</keyword>
<evidence type="ECO:0000313" key="2">
    <source>
        <dbReference type="Proteomes" id="UP001055811"/>
    </source>
</evidence>
<accession>A0ACB8ZR46</accession>
<comment type="caution">
    <text evidence="1">The sequence shown here is derived from an EMBL/GenBank/DDBJ whole genome shotgun (WGS) entry which is preliminary data.</text>
</comment>
<reference evidence="2" key="1">
    <citation type="journal article" date="2022" name="Mol. Ecol. Resour.">
        <title>The genomes of chicory, endive, great burdock and yacon provide insights into Asteraceae palaeo-polyploidization history and plant inulin production.</title>
        <authorList>
            <person name="Fan W."/>
            <person name="Wang S."/>
            <person name="Wang H."/>
            <person name="Wang A."/>
            <person name="Jiang F."/>
            <person name="Liu H."/>
            <person name="Zhao H."/>
            <person name="Xu D."/>
            <person name="Zhang Y."/>
        </authorList>
    </citation>
    <scope>NUCLEOTIDE SEQUENCE [LARGE SCALE GENOMIC DNA]</scope>
    <source>
        <strain evidence="2">cv. Punajuju</strain>
    </source>
</reference>
<proteinExistence type="predicted"/>
<organism evidence="1 2">
    <name type="scientific">Cichorium intybus</name>
    <name type="common">Chicory</name>
    <dbReference type="NCBI Taxonomy" id="13427"/>
    <lineage>
        <taxon>Eukaryota</taxon>
        <taxon>Viridiplantae</taxon>
        <taxon>Streptophyta</taxon>
        <taxon>Embryophyta</taxon>
        <taxon>Tracheophyta</taxon>
        <taxon>Spermatophyta</taxon>
        <taxon>Magnoliopsida</taxon>
        <taxon>eudicotyledons</taxon>
        <taxon>Gunneridae</taxon>
        <taxon>Pentapetalae</taxon>
        <taxon>asterids</taxon>
        <taxon>campanulids</taxon>
        <taxon>Asterales</taxon>
        <taxon>Asteraceae</taxon>
        <taxon>Cichorioideae</taxon>
        <taxon>Cichorieae</taxon>
        <taxon>Cichoriinae</taxon>
        <taxon>Cichorium</taxon>
    </lineage>
</organism>
<gene>
    <name evidence="1" type="ORF">L2E82_44333</name>
</gene>
<protein>
    <submittedName>
        <fullName evidence="1">Uncharacterized protein</fullName>
    </submittedName>
</protein>
<reference evidence="1 2" key="2">
    <citation type="journal article" date="2022" name="Mol. Ecol. Resour.">
        <title>The genomes of chicory, endive, great burdock and yacon provide insights into Asteraceae paleo-polyploidization history and plant inulin production.</title>
        <authorList>
            <person name="Fan W."/>
            <person name="Wang S."/>
            <person name="Wang H."/>
            <person name="Wang A."/>
            <person name="Jiang F."/>
            <person name="Liu H."/>
            <person name="Zhao H."/>
            <person name="Xu D."/>
            <person name="Zhang Y."/>
        </authorList>
    </citation>
    <scope>NUCLEOTIDE SEQUENCE [LARGE SCALE GENOMIC DNA]</scope>
    <source>
        <strain evidence="2">cv. Punajuju</strain>
        <tissue evidence="1">Leaves</tissue>
    </source>
</reference>
<dbReference type="EMBL" id="CM042016">
    <property type="protein sequence ID" value="KAI3699791.1"/>
    <property type="molecule type" value="Genomic_DNA"/>
</dbReference>
<sequence length="93" mass="10671">MANNTTPPKPIWTTQNICIVALDLYAQVELPPSPSNHLSTKNQKHTHTHSFYLSCFHQHLILTTHNYFSFSSRFLVIDSILELGILFLHLGRL</sequence>
<evidence type="ECO:0000313" key="1">
    <source>
        <dbReference type="EMBL" id="KAI3699791.1"/>
    </source>
</evidence>
<name>A0ACB8ZR46_CICIN</name>